<comment type="caution">
    <text evidence="2">The sequence shown here is derived from an EMBL/GenBank/DDBJ whole genome shotgun (WGS) entry which is preliminary data.</text>
</comment>
<dbReference type="AlphaFoldDB" id="A0AA88DML7"/>
<keyword evidence="3" id="KW-1185">Reference proteome</keyword>
<organism evidence="2 3">
    <name type="scientific">Ficus carica</name>
    <name type="common">Common fig</name>
    <dbReference type="NCBI Taxonomy" id="3494"/>
    <lineage>
        <taxon>Eukaryota</taxon>
        <taxon>Viridiplantae</taxon>
        <taxon>Streptophyta</taxon>
        <taxon>Embryophyta</taxon>
        <taxon>Tracheophyta</taxon>
        <taxon>Spermatophyta</taxon>
        <taxon>Magnoliopsida</taxon>
        <taxon>eudicotyledons</taxon>
        <taxon>Gunneridae</taxon>
        <taxon>Pentapetalae</taxon>
        <taxon>rosids</taxon>
        <taxon>fabids</taxon>
        <taxon>Rosales</taxon>
        <taxon>Moraceae</taxon>
        <taxon>Ficeae</taxon>
        <taxon>Ficus</taxon>
    </lineage>
</organism>
<reference evidence="2" key="1">
    <citation type="submission" date="2023-07" db="EMBL/GenBank/DDBJ databases">
        <title>draft genome sequence of fig (Ficus carica).</title>
        <authorList>
            <person name="Takahashi T."/>
            <person name="Nishimura K."/>
        </authorList>
    </citation>
    <scope>NUCLEOTIDE SEQUENCE</scope>
</reference>
<protein>
    <submittedName>
        <fullName evidence="2">Uncharacterized protein</fullName>
    </submittedName>
</protein>
<sequence length="97" mass="10495">MGQPFGKGLSSGRGSIARVSNLEPDGDLFRVLKGEAIRGSDSSTEVLVGQLGDPRRDFVCSHDSTSLVRSGLLKWSDLLLWAGKRAYLSLRASFPDE</sequence>
<accession>A0AA88DML7</accession>
<dbReference type="Proteomes" id="UP001187192">
    <property type="component" value="Unassembled WGS sequence"/>
</dbReference>
<gene>
    <name evidence="2" type="ORF">TIFTF001_027164</name>
</gene>
<proteinExistence type="predicted"/>
<name>A0AA88DML7_FICCA</name>
<evidence type="ECO:0000313" key="3">
    <source>
        <dbReference type="Proteomes" id="UP001187192"/>
    </source>
</evidence>
<dbReference type="EMBL" id="BTGU01000075">
    <property type="protein sequence ID" value="GMN58065.1"/>
    <property type="molecule type" value="Genomic_DNA"/>
</dbReference>
<feature type="region of interest" description="Disordered" evidence="1">
    <location>
        <begin position="1"/>
        <end position="20"/>
    </location>
</feature>
<evidence type="ECO:0000313" key="2">
    <source>
        <dbReference type="EMBL" id="GMN58065.1"/>
    </source>
</evidence>
<evidence type="ECO:0000256" key="1">
    <source>
        <dbReference type="SAM" id="MobiDB-lite"/>
    </source>
</evidence>